<dbReference type="GO" id="GO:0016020">
    <property type="term" value="C:membrane"/>
    <property type="evidence" value="ECO:0007669"/>
    <property type="project" value="UniProtKB-SubCell"/>
</dbReference>
<keyword evidence="6 7" id="KW-0472">Membrane</keyword>
<organism evidence="9 10">
    <name type="scientific">Aphanomyces stellatus</name>
    <dbReference type="NCBI Taxonomy" id="120398"/>
    <lineage>
        <taxon>Eukaryota</taxon>
        <taxon>Sar</taxon>
        <taxon>Stramenopiles</taxon>
        <taxon>Oomycota</taxon>
        <taxon>Saprolegniomycetes</taxon>
        <taxon>Saprolegniales</taxon>
        <taxon>Verrucalvaceae</taxon>
        <taxon>Aphanomyces</taxon>
    </lineage>
</organism>
<feature type="transmembrane region" description="Helical" evidence="7">
    <location>
        <begin position="117"/>
        <end position="135"/>
    </location>
</feature>
<evidence type="ECO:0000256" key="3">
    <source>
        <dbReference type="ARBA" id="ARBA00022448"/>
    </source>
</evidence>
<dbReference type="PANTHER" id="PTHR31585:SF5">
    <property type="entry name" value="RNA-BINDING S4 DOMAIN-CONTAINING PROTEIN"/>
    <property type="match status" value="1"/>
</dbReference>
<dbReference type="OrthoDB" id="754047at2759"/>
<dbReference type="AlphaFoldDB" id="A0A485LCA1"/>
<feature type="transmembrane region" description="Helical" evidence="7">
    <location>
        <begin position="428"/>
        <end position="455"/>
    </location>
</feature>
<dbReference type="SUPFAM" id="SSF103473">
    <property type="entry name" value="MFS general substrate transporter"/>
    <property type="match status" value="1"/>
</dbReference>
<feature type="transmembrane region" description="Helical" evidence="7">
    <location>
        <begin position="295"/>
        <end position="313"/>
    </location>
</feature>
<dbReference type="EMBL" id="CAADRA010006480">
    <property type="protein sequence ID" value="VFT95914.1"/>
    <property type="molecule type" value="Genomic_DNA"/>
</dbReference>
<reference evidence="8" key="2">
    <citation type="submission" date="2019-06" db="EMBL/GenBank/DDBJ databases">
        <title>Genomics analysis of Aphanomyces spp. identifies a new class of oomycete effector associated with host adaptation.</title>
        <authorList>
            <person name="Gaulin E."/>
        </authorList>
    </citation>
    <scope>NUCLEOTIDE SEQUENCE</scope>
    <source>
        <strain evidence="8">CBS 578.67</strain>
    </source>
</reference>
<dbReference type="PANTHER" id="PTHR31585">
    <property type="entry name" value="FOLATE-BIOPTERIN TRANSPORTER 1, CHLOROPLASTIC"/>
    <property type="match status" value="1"/>
</dbReference>
<dbReference type="InterPro" id="IPR036259">
    <property type="entry name" value="MFS_trans_sf"/>
</dbReference>
<dbReference type="Gene3D" id="1.20.1250.20">
    <property type="entry name" value="MFS general substrate transporter like domains"/>
    <property type="match status" value="1"/>
</dbReference>
<keyword evidence="3" id="KW-0813">Transport</keyword>
<evidence type="ECO:0000313" key="10">
    <source>
        <dbReference type="Proteomes" id="UP000332933"/>
    </source>
</evidence>
<feature type="transmembrane region" description="Helical" evidence="7">
    <location>
        <begin position="51"/>
        <end position="72"/>
    </location>
</feature>
<feature type="transmembrane region" description="Helical" evidence="7">
    <location>
        <begin position="214"/>
        <end position="234"/>
    </location>
</feature>
<evidence type="ECO:0000313" key="8">
    <source>
        <dbReference type="EMBL" id="KAF0689366.1"/>
    </source>
</evidence>
<feature type="transmembrane region" description="Helical" evidence="7">
    <location>
        <begin position="363"/>
        <end position="385"/>
    </location>
</feature>
<sequence>MTTHPTTGGRRKVYIDVKTPEDAVVDRSTNGGALRPGAAPIYSSPEVLSLLLQYFGVGLLHGGLPSLVYPLFTVYFRMTGAQTNAASALTMIGWNIKMFVAILSDCVPLYGYRRKSWIVLGWALTLICLVVLAAMPHGDPYIKSPDLYHAALTALDESQLNTDAQARGAVIALLCGLGSMCFIVADVASDGVLVEMAQREPDHVRGRLQSLAFVVRNVAMVGSWTIVGVCLNSARFGGSFAWDISINGIFVVFAAPCVALIPLALLFVHEDRHVASTIDLPRYFKQLWQLFQRRAVLQLMAFYFFFQFFVNGWTSTAVPYVQFHWVHVEPLPSQLQAILAGLLYAGGLALAGTWGTHWNWRTVTVVTVAFGVVVTATVDYLTIFAVVRNQWLYLGLPLLVQVPMGVQLMTQSFAIVEVAEVGHEAVTYALLTTVSNLPLSFGPLVANIICGYFKIGDQDVLRDTTQVRNEVAVTYLVYYATTVLGCLFVLLLPAQKSYVHVLLARGGNLPTTAAMAMVLLFACLVVSLVISVLSMVPATACLPIAGGKGCTTDRV</sequence>
<accession>A0A485LCA1</accession>
<feature type="transmembrane region" description="Helical" evidence="7">
    <location>
        <begin position="169"/>
        <end position="193"/>
    </location>
</feature>
<dbReference type="InterPro" id="IPR039309">
    <property type="entry name" value="BT1"/>
</dbReference>
<feature type="transmembrane region" description="Helical" evidence="7">
    <location>
        <begin position="475"/>
        <end position="492"/>
    </location>
</feature>
<evidence type="ECO:0000256" key="2">
    <source>
        <dbReference type="ARBA" id="ARBA00007015"/>
    </source>
</evidence>
<name>A0A485LCA1_9STRA</name>
<evidence type="ECO:0000313" key="9">
    <source>
        <dbReference type="EMBL" id="VFT95914.1"/>
    </source>
</evidence>
<dbReference type="EMBL" id="VJMH01006459">
    <property type="protein sequence ID" value="KAF0689366.1"/>
    <property type="molecule type" value="Genomic_DNA"/>
</dbReference>
<reference evidence="9 10" key="1">
    <citation type="submission" date="2019-03" db="EMBL/GenBank/DDBJ databases">
        <authorList>
            <person name="Gaulin E."/>
            <person name="Dumas B."/>
        </authorList>
    </citation>
    <scope>NUCLEOTIDE SEQUENCE [LARGE SCALE GENOMIC DNA]</scope>
    <source>
        <strain evidence="9">CBS 568.67</strain>
    </source>
</reference>
<feature type="transmembrane region" description="Helical" evidence="7">
    <location>
        <begin position="513"/>
        <end position="536"/>
    </location>
</feature>
<comment type="similarity">
    <text evidence="2">Belongs to the major facilitator superfamily. Folate-biopterin transporter (TC 2.A.71) family.</text>
</comment>
<keyword evidence="10" id="KW-1185">Reference proteome</keyword>
<feature type="transmembrane region" description="Helical" evidence="7">
    <location>
        <begin position="246"/>
        <end position="268"/>
    </location>
</feature>
<evidence type="ECO:0000256" key="5">
    <source>
        <dbReference type="ARBA" id="ARBA00022989"/>
    </source>
</evidence>
<dbReference type="Pfam" id="PF03092">
    <property type="entry name" value="BT1"/>
    <property type="match status" value="1"/>
</dbReference>
<evidence type="ECO:0000256" key="6">
    <source>
        <dbReference type="ARBA" id="ARBA00023136"/>
    </source>
</evidence>
<evidence type="ECO:0000256" key="4">
    <source>
        <dbReference type="ARBA" id="ARBA00022692"/>
    </source>
</evidence>
<comment type="subcellular location">
    <subcellularLocation>
        <location evidence="1">Membrane</location>
        <topology evidence="1">Multi-pass membrane protein</topology>
    </subcellularLocation>
</comment>
<keyword evidence="4 7" id="KW-0812">Transmembrane</keyword>
<keyword evidence="5 7" id="KW-1133">Transmembrane helix</keyword>
<feature type="transmembrane region" description="Helical" evidence="7">
    <location>
        <begin position="333"/>
        <end position="351"/>
    </location>
</feature>
<protein>
    <submittedName>
        <fullName evidence="9">Aste57867_19192 protein</fullName>
    </submittedName>
</protein>
<evidence type="ECO:0000256" key="1">
    <source>
        <dbReference type="ARBA" id="ARBA00004141"/>
    </source>
</evidence>
<dbReference type="Proteomes" id="UP000332933">
    <property type="component" value="Unassembled WGS sequence"/>
</dbReference>
<proteinExistence type="inferred from homology"/>
<evidence type="ECO:0000256" key="7">
    <source>
        <dbReference type="SAM" id="Phobius"/>
    </source>
</evidence>
<gene>
    <name evidence="9" type="primary">Aste57867_19192</name>
    <name evidence="8" type="ORF">As57867_019128</name>
    <name evidence="9" type="ORF">ASTE57867_19192</name>
</gene>